<feature type="domain" description="GS catalytic" evidence="20">
    <location>
        <begin position="110"/>
        <end position="446"/>
    </location>
</feature>
<dbReference type="EMBL" id="BKBQ01000003">
    <property type="protein sequence ID" value="GEQ53417.1"/>
    <property type="molecule type" value="Genomic_DNA"/>
</dbReference>
<evidence type="ECO:0000256" key="10">
    <source>
        <dbReference type="ARBA" id="ARBA00022842"/>
    </source>
</evidence>
<keyword evidence="5" id="KW-0963">Cytoplasm</keyword>
<dbReference type="Gene3D" id="3.30.590.10">
    <property type="entry name" value="Glutamine synthetase/guanido kinase, catalytic domain"/>
    <property type="match status" value="1"/>
</dbReference>
<dbReference type="Pfam" id="PF00120">
    <property type="entry name" value="Gln-synt_C"/>
    <property type="match status" value="1"/>
</dbReference>
<dbReference type="GO" id="GO:0005524">
    <property type="term" value="F:ATP binding"/>
    <property type="evidence" value="ECO:0007669"/>
    <property type="project" value="UniProtKB-KW"/>
</dbReference>
<keyword evidence="10 14" id="KW-0460">Magnesium</keyword>
<feature type="binding site" evidence="14">
    <location>
        <position position="198"/>
    </location>
    <ligand>
        <name>Mg(2+)</name>
        <dbReference type="ChEBI" id="CHEBI:18420"/>
        <label>1</label>
    </ligand>
</feature>
<evidence type="ECO:0000256" key="16">
    <source>
        <dbReference type="PROSITE-ProRule" id="PRU01330"/>
    </source>
</evidence>
<evidence type="ECO:0000259" key="20">
    <source>
        <dbReference type="PROSITE" id="PS51987"/>
    </source>
</evidence>
<dbReference type="InterPro" id="IPR014746">
    <property type="entry name" value="Gln_synth/guanido_kin_cat_dom"/>
</dbReference>
<dbReference type="GeneID" id="69985838"/>
<dbReference type="SUPFAM" id="SSF54368">
    <property type="entry name" value="Glutamine synthetase, N-terminal domain"/>
    <property type="match status" value="1"/>
</dbReference>
<dbReference type="InterPro" id="IPR027303">
    <property type="entry name" value="Gln_synth_gly_rich_site"/>
</dbReference>
<dbReference type="GO" id="GO:0046872">
    <property type="term" value="F:metal ion binding"/>
    <property type="evidence" value="ECO:0007669"/>
    <property type="project" value="UniProtKB-KW"/>
</dbReference>
<feature type="binding site" evidence="12">
    <location>
        <position position="337"/>
    </location>
    <ligand>
        <name>L-glutamate</name>
        <dbReference type="ChEBI" id="CHEBI:29985"/>
    </ligand>
</feature>
<dbReference type="InterPro" id="IPR008146">
    <property type="entry name" value="Gln_synth_cat_dom"/>
</dbReference>
<evidence type="ECO:0000256" key="11">
    <source>
        <dbReference type="ARBA" id="ARBA00049436"/>
    </source>
</evidence>
<comment type="cofactor">
    <cofactor evidence="14">
        <name>Mg(2+)</name>
        <dbReference type="ChEBI" id="CHEBI:18420"/>
    </cofactor>
    <text evidence="14">Binds 2 Mg(2+) ions per subunit.</text>
</comment>
<feature type="binding site" evidence="13">
    <location>
        <position position="318"/>
    </location>
    <ligand>
        <name>ATP</name>
        <dbReference type="ChEBI" id="CHEBI:30616"/>
    </ligand>
</feature>
<feature type="binding site" evidence="14">
    <location>
        <position position="191"/>
    </location>
    <ligand>
        <name>Mg(2+)</name>
        <dbReference type="ChEBI" id="CHEBI:18420"/>
        <label>1</label>
    </ligand>
</feature>
<feature type="binding site" evidence="13">
    <location>
        <position position="186"/>
    </location>
    <ligand>
        <name>ATP</name>
        <dbReference type="ChEBI" id="CHEBI:30616"/>
    </ligand>
</feature>
<reference evidence="22" key="1">
    <citation type="submission" date="2019-08" db="EMBL/GenBank/DDBJ databases">
        <authorList>
            <person name="Ishikawa M."/>
            <person name="Suzuki T."/>
            <person name="Matsutani M."/>
        </authorList>
    </citation>
    <scope>NUCLEOTIDE SEQUENCE</scope>
    <source>
        <strain evidence="22">7C1</strain>
        <strain evidence="21">8C4</strain>
    </source>
</reference>
<sequence length="446" mass="50605">MEKTKISTTEIKKIAKEENVRFLRLMFTDILGTIKNVEVPISQLDKVLANKLMFDGSSIEGFVRIEESDMYLYPDLATWMIFPWENEHGKVARLICDIHNPDGTPFAGDPRGNLKRSLEKMKKLGFTSFNLGPEPEFFLFKLDDNDDITMNLNDTGGYFDLSPTDLGENCRRDIVLELEKLNFEVEASHHEVAFGQHEIDFKYADAVEACDNIQTFKLVVKTIARKHGLHATFMPKPLFGINGSGMHCNMSLFEGDKNAFYDETDDLQLSQNAYHFLAGLLKHARAFTAICNPTVNSYKRLVPGYEAPVYIAWSGRNRSPLIRVPESRGLSTRLELRSVDPTANPYLALSLLLQAGLDGIENQLTPPAPINRNIYHMDEKERAADGIYDLPSTLENALKALDEDELLKNALGTHIYTSFAAAKESEWATFRQTVSEWEKEQYLELY</sequence>
<keyword evidence="6 18" id="KW-0436">Ligase</keyword>
<evidence type="ECO:0000256" key="3">
    <source>
        <dbReference type="ARBA" id="ARBA00012937"/>
    </source>
</evidence>
<comment type="catalytic activity">
    <reaction evidence="11 18">
        <text>L-glutamate + NH4(+) + ATP = L-glutamine + ADP + phosphate + H(+)</text>
        <dbReference type="Rhea" id="RHEA:16169"/>
        <dbReference type="ChEBI" id="CHEBI:15378"/>
        <dbReference type="ChEBI" id="CHEBI:28938"/>
        <dbReference type="ChEBI" id="CHEBI:29985"/>
        <dbReference type="ChEBI" id="CHEBI:30616"/>
        <dbReference type="ChEBI" id="CHEBI:43474"/>
        <dbReference type="ChEBI" id="CHEBI:58359"/>
        <dbReference type="ChEBI" id="CHEBI:456216"/>
        <dbReference type="EC" id="6.3.1.2"/>
    </reaction>
</comment>
<dbReference type="InterPro" id="IPR036651">
    <property type="entry name" value="Gln_synt_N_sf"/>
</dbReference>
<feature type="modified residue" description="O-AMP-tyrosine" evidence="15">
    <location>
        <position position="375"/>
    </location>
</feature>
<evidence type="ECO:0000256" key="2">
    <source>
        <dbReference type="ARBA" id="ARBA00009897"/>
    </source>
</evidence>
<keyword evidence="9 13" id="KW-0067">ATP-binding</keyword>
<comment type="similarity">
    <text evidence="2 16 17">Belongs to the glutamine synthetase family.</text>
</comment>
<evidence type="ECO:0000256" key="14">
    <source>
        <dbReference type="PIRSR" id="PIRSR604809-3"/>
    </source>
</evidence>
<dbReference type="EMBL" id="BKBO01000003">
    <property type="protein sequence ID" value="GEQ48456.1"/>
    <property type="molecule type" value="Genomic_DNA"/>
</dbReference>
<name>A0AAN4RIQ3_9ENTE</name>
<evidence type="ECO:0000256" key="8">
    <source>
        <dbReference type="ARBA" id="ARBA00022741"/>
    </source>
</evidence>
<keyword evidence="7 14" id="KW-0479">Metal-binding</keyword>
<dbReference type="EC" id="6.3.1.2" evidence="3 18"/>
<evidence type="ECO:0000256" key="9">
    <source>
        <dbReference type="ARBA" id="ARBA00022840"/>
    </source>
</evidence>
<dbReference type="PANTHER" id="PTHR43785">
    <property type="entry name" value="GAMMA-GLUTAMYLPUTRESCINE SYNTHETASE"/>
    <property type="match status" value="1"/>
</dbReference>
<evidence type="ECO:0000256" key="12">
    <source>
        <dbReference type="PIRSR" id="PIRSR604809-1"/>
    </source>
</evidence>
<evidence type="ECO:0000256" key="1">
    <source>
        <dbReference type="ARBA" id="ARBA00004496"/>
    </source>
</evidence>
<dbReference type="InterPro" id="IPR004809">
    <property type="entry name" value="Gln_synth_I"/>
</dbReference>
<evidence type="ECO:0000256" key="18">
    <source>
        <dbReference type="RuleBase" id="RU004356"/>
    </source>
</evidence>
<dbReference type="InterPro" id="IPR027302">
    <property type="entry name" value="Gln_synth_N_conserv_site"/>
</dbReference>
<dbReference type="FunFam" id="3.30.590.10:FF:000003">
    <property type="entry name" value="Glutamine synthetase 2"/>
    <property type="match status" value="1"/>
</dbReference>
<feature type="binding site" evidence="12">
    <location>
        <begin position="242"/>
        <end position="243"/>
    </location>
    <ligand>
        <name>L-glutamate</name>
        <dbReference type="ChEBI" id="CHEBI:29985"/>
    </ligand>
</feature>
<protein>
    <recommendedName>
        <fullName evidence="4 18">Glutamine synthetase</fullName>
        <ecNumber evidence="3 18">6.3.1.2</ecNumber>
    </recommendedName>
</protein>
<feature type="binding site" evidence="13">
    <location>
        <begin position="201"/>
        <end position="203"/>
    </location>
    <ligand>
        <name>ATP</name>
        <dbReference type="ChEBI" id="CHEBI:30616"/>
    </ligand>
</feature>
<dbReference type="Proteomes" id="UP000886597">
    <property type="component" value="Unassembled WGS sequence"/>
</dbReference>
<feature type="binding site" evidence="12">
    <location>
        <position position="300"/>
    </location>
    <ligand>
        <name>L-glutamate</name>
        <dbReference type="ChEBI" id="CHEBI:29985"/>
    </ligand>
</feature>
<dbReference type="GO" id="GO:0006542">
    <property type="term" value="P:glutamine biosynthetic process"/>
    <property type="evidence" value="ECO:0007669"/>
    <property type="project" value="InterPro"/>
</dbReference>
<evidence type="ECO:0000256" key="4">
    <source>
        <dbReference type="ARBA" id="ARBA00021364"/>
    </source>
</evidence>
<proteinExistence type="inferred from homology"/>
<feature type="binding site" evidence="12">
    <location>
        <position position="318"/>
    </location>
    <ligand>
        <name>L-glutamate</name>
        <dbReference type="ChEBI" id="CHEBI:29985"/>
    </ligand>
</feature>
<dbReference type="PROSITE" id="PS51986">
    <property type="entry name" value="GS_BETA_GRASP"/>
    <property type="match status" value="1"/>
</dbReference>
<dbReference type="SMART" id="SM01230">
    <property type="entry name" value="Gln-synt_C"/>
    <property type="match status" value="1"/>
</dbReference>
<organism evidence="22 23">
    <name type="scientific">Tetragenococcus koreensis</name>
    <dbReference type="NCBI Taxonomy" id="290335"/>
    <lineage>
        <taxon>Bacteria</taxon>
        <taxon>Bacillati</taxon>
        <taxon>Bacillota</taxon>
        <taxon>Bacilli</taxon>
        <taxon>Lactobacillales</taxon>
        <taxon>Enterococcaceae</taxon>
        <taxon>Tetragenococcus</taxon>
    </lineage>
</organism>
<accession>A0AAN4RIQ3</accession>
<feature type="binding site" evidence="14">
    <location>
        <position position="335"/>
    </location>
    <ligand>
        <name>Mg(2+)</name>
        <dbReference type="ChEBI" id="CHEBI:18420"/>
        <label>1</label>
    </ligand>
</feature>
<keyword evidence="8 13" id="KW-0547">Nucleotide-binding</keyword>
<evidence type="ECO:0000256" key="15">
    <source>
        <dbReference type="PIRSR" id="PIRSR604809-50"/>
    </source>
</evidence>
<evidence type="ECO:0000259" key="19">
    <source>
        <dbReference type="PROSITE" id="PS51986"/>
    </source>
</evidence>
<reference evidence="22" key="2">
    <citation type="journal article" date="2020" name="Int. Dairy J.">
        <title>Lactic acid bacterial diversity in Brie cheese focusing on salt concentration and pH of isolation medium and characterisation of halophilic and alkaliphilic lactic acid bacterial isolates.</title>
        <authorList>
            <person name="Unno R."/>
            <person name="Matsutani M."/>
            <person name="Suzuki T."/>
            <person name="Kodama K."/>
            <person name="Matsushita H."/>
            <person name="Yamasato K."/>
            <person name="Koizumi Y."/>
            <person name="Ishikawa M."/>
        </authorList>
    </citation>
    <scope>NUCLEOTIDE SEQUENCE</scope>
    <source>
        <strain evidence="22">7C1</strain>
        <strain evidence="21">8C4</strain>
    </source>
</reference>
<dbReference type="PROSITE" id="PS00181">
    <property type="entry name" value="GLNA_ATP"/>
    <property type="match status" value="1"/>
</dbReference>
<dbReference type="Proteomes" id="UP000886607">
    <property type="component" value="Unassembled WGS sequence"/>
</dbReference>
<evidence type="ECO:0000256" key="7">
    <source>
        <dbReference type="ARBA" id="ARBA00022723"/>
    </source>
</evidence>
<evidence type="ECO:0000256" key="5">
    <source>
        <dbReference type="ARBA" id="ARBA00022490"/>
    </source>
</evidence>
<evidence type="ECO:0000313" key="23">
    <source>
        <dbReference type="Proteomes" id="UP000886597"/>
    </source>
</evidence>
<dbReference type="SUPFAM" id="SSF55931">
    <property type="entry name" value="Glutamine synthetase/guanido kinase"/>
    <property type="match status" value="1"/>
</dbReference>
<evidence type="ECO:0000313" key="24">
    <source>
        <dbReference type="Proteomes" id="UP000886607"/>
    </source>
</evidence>
<comment type="subcellular location">
    <subcellularLocation>
        <location evidence="1">Cytoplasm</location>
    </subcellularLocation>
</comment>
<feature type="binding site" evidence="14">
    <location>
        <position position="136"/>
    </location>
    <ligand>
        <name>Mg(2+)</name>
        <dbReference type="ChEBI" id="CHEBI:18420"/>
        <label>1</label>
    </ligand>
</feature>
<dbReference type="NCBIfam" id="TIGR00653">
    <property type="entry name" value="GlnA"/>
    <property type="match status" value="1"/>
</dbReference>
<comment type="caution">
    <text evidence="22">The sequence shown here is derived from an EMBL/GenBank/DDBJ whole genome shotgun (WGS) entry which is preliminary data.</text>
</comment>
<dbReference type="PROSITE" id="PS51987">
    <property type="entry name" value="GS_CATALYTIC"/>
    <property type="match status" value="1"/>
</dbReference>
<keyword evidence="15" id="KW-0597">Phosphoprotein</keyword>
<keyword evidence="24" id="KW-1185">Reference proteome</keyword>
<dbReference type="InterPro" id="IPR008147">
    <property type="entry name" value="Gln_synt_N"/>
</dbReference>
<dbReference type="RefSeq" id="WP_124006345.1">
    <property type="nucleotide sequence ID" value="NZ_BJYN01000030.1"/>
</dbReference>
<feature type="domain" description="GS beta-grasp" evidence="19">
    <location>
        <begin position="18"/>
        <end position="103"/>
    </location>
</feature>
<dbReference type="AlphaFoldDB" id="A0AAN4RIQ3"/>
<dbReference type="FunFam" id="3.10.20.70:FF:000005">
    <property type="entry name" value="Glutamine synthetase"/>
    <property type="match status" value="1"/>
</dbReference>
<dbReference type="Pfam" id="PF03951">
    <property type="entry name" value="Gln-synt_N"/>
    <property type="match status" value="1"/>
</dbReference>
<dbReference type="KEGG" id="tkr:C7K43_07755"/>
<evidence type="ECO:0000313" key="22">
    <source>
        <dbReference type="EMBL" id="GEQ53417.1"/>
    </source>
</evidence>
<feature type="binding site" evidence="14">
    <location>
        <position position="134"/>
    </location>
    <ligand>
        <name>Mg(2+)</name>
        <dbReference type="ChEBI" id="CHEBI:18420"/>
        <label>1</label>
    </ligand>
</feature>
<evidence type="ECO:0000313" key="21">
    <source>
        <dbReference type="EMBL" id="GEQ48456.1"/>
    </source>
</evidence>
<evidence type="ECO:0000256" key="17">
    <source>
        <dbReference type="RuleBase" id="RU000384"/>
    </source>
</evidence>
<dbReference type="GO" id="GO:0004356">
    <property type="term" value="F:glutamine synthetase activity"/>
    <property type="evidence" value="ECO:0007669"/>
    <property type="project" value="UniProtKB-EC"/>
</dbReference>
<dbReference type="PANTHER" id="PTHR43785:SF12">
    <property type="entry name" value="TYPE-1 GLUTAMINE SYNTHETASE 2"/>
    <property type="match status" value="1"/>
</dbReference>
<evidence type="ECO:0000256" key="6">
    <source>
        <dbReference type="ARBA" id="ARBA00022598"/>
    </source>
</evidence>
<dbReference type="GO" id="GO:0005737">
    <property type="term" value="C:cytoplasm"/>
    <property type="evidence" value="ECO:0007669"/>
    <property type="project" value="UniProtKB-SubCell"/>
</dbReference>
<feature type="binding site" evidence="12">
    <location>
        <position position="306"/>
    </location>
    <ligand>
        <name>L-glutamate</name>
        <dbReference type="ChEBI" id="CHEBI:29985"/>
    </ligand>
</feature>
<feature type="binding site" evidence="14">
    <location>
        <position position="247"/>
    </location>
    <ligand>
        <name>Mg(2+)</name>
        <dbReference type="ChEBI" id="CHEBI:18420"/>
        <label>1</label>
    </ligand>
</feature>
<dbReference type="Gene3D" id="3.10.20.70">
    <property type="entry name" value="Glutamine synthetase, N-terminal domain"/>
    <property type="match status" value="1"/>
</dbReference>
<gene>
    <name evidence="22" type="primary">glnA_1</name>
    <name evidence="21" type="ORF">TK11N_03080</name>
    <name evidence="22" type="ORF">TK2N_02610</name>
</gene>
<evidence type="ECO:0000256" key="13">
    <source>
        <dbReference type="PIRSR" id="PIRSR604809-2"/>
    </source>
</evidence>
<dbReference type="PROSITE" id="PS00180">
    <property type="entry name" value="GLNA_1"/>
    <property type="match status" value="1"/>
</dbReference>